<keyword evidence="3" id="KW-1185">Reference proteome</keyword>
<evidence type="ECO:0000313" key="2">
    <source>
        <dbReference type="EMBL" id="OWZ16086.1"/>
    </source>
</evidence>
<dbReference type="OrthoDB" id="1924189at2759"/>
<gene>
    <name evidence="2" type="ORF">PHMEG_00010169</name>
</gene>
<proteinExistence type="predicted"/>
<dbReference type="EMBL" id="NBNE01001000">
    <property type="protein sequence ID" value="OWZ16086.1"/>
    <property type="molecule type" value="Genomic_DNA"/>
</dbReference>
<name>A0A225WEC8_9STRA</name>
<evidence type="ECO:0000313" key="3">
    <source>
        <dbReference type="Proteomes" id="UP000198211"/>
    </source>
</evidence>
<dbReference type="Proteomes" id="UP000198211">
    <property type="component" value="Unassembled WGS sequence"/>
</dbReference>
<accession>A0A225WEC8</accession>
<reference evidence="3" key="1">
    <citation type="submission" date="2017-03" db="EMBL/GenBank/DDBJ databases">
        <title>Phytopthora megakarya and P. palmivora, two closely related causual agents of cacao black pod achieved similar genome size and gene model numbers by different mechanisms.</title>
        <authorList>
            <person name="Ali S."/>
            <person name="Shao J."/>
            <person name="Larry D.J."/>
            <person name="Kronmiller B."/>
            <person name="Shen D."/>
            <person name="Strem M.D."/>
            <person name="Melnick R.L."/>
            <person name="Guiltinan M.J."/>
            <person name="Tyler B.M."/>
            <person name="Meinhardt L.W."/>
            <person name="Bailey B.A."/>
        </authorList>
    </citation>
    <scope>NUCLEOTIDE SEQUENCE [LARGE SCALE GENOMIC DNA]</scope>
    <source>
        <strain evidence="3">zdho120</strain>
    </source>
</reference>
<sequence length="301" mass="34028">MLSGLVESAVEASFWSKDTDWTPAVSSTDLHSTVLRQIFDTLCRSHPPALGVDSVKFSKLLYEANIQPKLLSIGDAAFLFASNLTSAGLYEMDFEGFVRAVEWLAQQFYSENDKRGKKSSSKTLPGIQHGMMKWQLSRRGDHIPRDCLLSSLRRFCYETLVHLPSLTSTWQEIMNSWRLERKRQLMQEYALEHCAATRLRASWVGFVTWRAFRQRRERMRVERQAATKLQSYVAISKLSSRTLHHHKNTASDSCSLRAEAASSRAGDLCRAHEASVGEVDAPPPLEPAHVEANKRQAGCKA</sequence>
<comment type="caution">
    <text evidence="2">The sequence shown here is derived from an EMBL/GenBank/DDBJ whole genome shotgun (WGS) entry which is preliminary data.</text>
</comment>
<feature type="region of interest" description="Disordered" evidence="1">
    <location>
        <begin position="278"/>
        <end position="301"/>
    </location>
</feature>
<protein>
    <submittedName>
        <fullName evidence="2">Uncharacterized protein</fullName>
    </submittedName>
</protein>
<organism evidence="2 3">
    <name type="scientific">Phytophthora megakarya</name>
    <dbReference type="NCBI Taxonomy" id="4795"/>
    <lineage>
        <taxon>Eukaryota</taxon>
        <taxon>Sar</taxon>
        <taxon>Stramenopiles</taxon>
        <taxon>Oomycota</taxon>
        <taxon>Peronosporomycetes</taxon>
        <taxon>Peronosporales</taxon>
        <taxon>Peronosporaceae</taxon>
        <taxon>Phytophthora</taxon>
    </lineage>
</organism>
<evidence type="ECO:0000256" key="1">
    <source>
        <dbReference type="SAM" id="MobiDB-lite"/>
    </source>
</evidence>
<dbReference type="AlphaFoldDB" id="A0A225WEC8"/>